<evidence type="ECO:0000259" key="2">
    <source>
        <dbReference type="Pfam" id="PF20249"/>
    </source>
</evidence>
<feature type="domain" description="Toxin VasX N-terminal region" evidence="2">
    <location>
        <begin position="38"/>
        <end position="230"/>
    </location>
</feature>
<dbReference type="InterPro" id="IPR046864">
    <property type="entry name" value="VasX_N"/>
</dbReference>
<sequence length="1062" mass="121633">MTDNTRSPQLTLEEIERQMVELVNKLAPRNLQADAVVCPCESEHRPVYPVRYAYSNLYGSIPISSKTVPTLNETLNPPSDIEVFFSLVKESIPENILQMMNAKTIEESYGYSARLLREGWIYVFEDDDFYHTREFKNGRLLIFKHNVEINTTSDGITGREEFFSYEGKISPKGKLEIIDNSRSYPYMPICKDVMNISIVFSEVKLSNYVVKKMIKDADYRKKFMQQANIVHFENNENCVEASAENLEKFVEDYKKESLKFKNFIQKIENKEVLPDFFSDISSAPDVPSEVSLLVNQFKRALDDEEKATLIILHDPVGYHKDILAFHDTLVSIQYAYSEYFSHPYKIGSYINQLKKECDDMVEGKAKEELNDILNDSIDFEEFNKYWPMIQKYVDIIESQLHYLIKIYEKFKTSQEIINRKGGLKHYFDYAFLVRENIQKDTTEISIESFKDICHSLDVYISLLSPLSTSRAGRLLLNKIYSLQNNKKDDLFLSMMTRFVVLASNSAVARGAKNIPLVLANNQEYLQHVANKMTLFAWDALAYSFTKTHPAYKKYEMENRHISVKGIKFLAHKLLNAVLNVYGAKVSLTDVSSVTGSDFKDLVRKSKLDRIVTDKINLHKMFDWPNRYQAQGTAHLIASPKIDIYNETVGGYLALGKSKANIVLPAISFLASAIQYKSLLCMSQYDEVDPLKKSAVNFYLFQEVSNLIVASDSLASAILNWKKVTINFFPETNPSLKSIGTAVKTIFSKGGLRNALTPKGISKVVALKGLTRIAALASVALSVRDAFEAYYIGNVGRTVGHGMEAVGGVLLALPLFFAFNPVGLVILVAAGILLLVSGLFVSKAYEWTTLEKLLRHCFWGNEIKSLFWNEKKSKSILANLKNYTNSYENMKPFTKMEEQEFKNFFFTAQLKKNYIKNHEYVKLDFSFYNFIPGVSEVHFELVKKEGYNRESNNPILARNNYTILPEEYLSFFGWEKLHFQLKNAARNGLFNKATGAYEFSLEVKTQLLHETKSGILVSKRDIPDIYWYYEVNPDTVVPMRYIDSQKTLDEANSVLGFINEEKI</sequence>
<reference evidence="3" key="1">
    <citation type="submission" date="2024-02" db="EMBL/GenBank/DDBJ databases">
        <authorList>
            <consortium name="Clinical and Environmental Microbiology Branch: Whole genome sequencing antimicrobial resistance pathogens in the healthcare setting"/>
        </authorList>
    </citation>
    <scope>NUCLEOTIDE SEQUENCE</scope>
    <source>
        <strain evidence="3">2021GO-0154</strain>
    </source>
</reference>
<feature type="transmembrane region" description="Helical" evidence="1">
    <location>
        <begin position="824"/>
        <end position="844"/>
    </location>
</feature>
<protein>
    <recommendedName>
        <fullName evidence="2">Toxin VasX N-terminal region domain-containing protein</fullName>
    </recommendedName>
</protein>
<dbReference type="CDD" id="cd20706">
    <property type="entry name" value="MIX_II"/>
    <property type="match status" value="1"/>
</dbReference>
<proteinExistence type="predicted"/>
<keyword evidence="1" id="KW-0812">Transmembrane</keyword>
<accession>A0AAI9DDZ1</accession>
<evidence type="ECO:0000313" key="3">
    <source>
        <dbReference type="EMBL" id="EMJ5135359.1"/>
    </source>
</evidence>
<dbReference type="AlphaFoldDB" id="A0AAI9DDZ1"/>
<dbReference type="EMBL" id="ABMABF030000010">
    <property type="protein sequence ID" value="EMJ5135359.1"/>
    <property type="molecule type" value="Genomic_DNA"/>
</dbReference>
<comment type="caution">
    <text evidence="3">The sequence shown here is derived from an EMBL/GenBank/DDBJ whole genome shotgun (WGS) entry which is preliminary data.</text>
</comment>
<dbReference type="Pfam" id="PF20249">
    <property type="entry name" value="VasX_N"/>
    <property type="match status" value="1"/>
</dbReference>
<name>A0AAI9DDZ1_PROST</name>
<gene>
    <name evidence="3" type="ORF">RG298_003111</name>
</gene>
<keyword evidence="1" id="KW-0472">Membrane</keyword>
<evidence type="ECO:0000256" key="1">
    <source>
        <dbReference type="SAM" id="Phobius"/>
    </source>
</evidence>
<organism evidence="3">
    <name type="scientific">Providencia stuartii</name>
    <dbReference type="NCBI Taxonomy" id="588"/>
    <lineage>
        <taxon>Bacteria</taxon>
        <taxon>Pseudomonadati</taxon>
        <taxon>Pseudomonadota</taxon>
        <taxon>Gammaproteobacteria</taxon>
        <taxon>Enterobacterales</taxon>
        <taxon>Morganellaceae</taxon>
        <taxon>Providencia</taxon>
    </lineage>
</organism>
<keyword evidence="1" id="KW-1133">Transmembrane helix</keyword>